<gene>
    <name evidence="2" type="ORF">ACFFJG_16360</name>
</gene>
<dbReference type="RefSeq" id="WP_378519848.1">
    <property type="nucleotide sequence ID" value="NZ_CBCSDI010000024.1"/>
</dbReference>
<protein>
    <submittedName>
        <fullName evidence="2">TetR family transcriptional regulator C-terminal domain-containing protein</fullName>
    </submittedName>
</protein>
<sequence length="247" mass="26511">MPKVVDYSGRFAFFELAAFTLVRDHGVSSLSRHGVARVLATSISTVRRLLHPEADLRSLALGEVRVRHRRRLRGRGPETGVDAALGRLAAVVPFSPADVEEELVWWRLAVSAPSTARPVRELEGDERVGPLHHQFAVASHGYVPIDVLQADVGRPTSGFVTDDDADVDVVVAARRERDEEVAARVHEAVLVAAPDLPVSEAERLAPVLHALVDGLGLAVALGRLTPAAAREVARAHLEGLACGRSLG</sequence>
<comment type="caution">
    <text evidence="2">The sequence shown here is derived from an EMBL/GenBank/DDBJ whole genome shotgun (WGS) entry which is preliminary data.</text>
</comment>
<dbReference type="Pfam" id="PF13977">
    <property type="entry name" value="TetR_C_6"/>
    <property type="match status" value="1"/>
</dbReference>
<proteinExistence type="predicted"/>
<accession>A0ABV6E501</accession>
<evidence type="ECO:0000313" key="3">
    <source>
        <dbReference type="Proteomes" id="UP001589698"/>
    </source>
</evidence>
<dbReference type="Gene3D" id="1.10.357.10">
    <property type="entry name" value="Tetracycline Repressor, domain 2"/>
    <property type="match status" value="1"/>
</dbReference>
<keyword evidence="3" id="KW-1185">Reference proteome</keyword>
<reference evidence="2 3" key="1">
    <citation type="submission" date="2024-09" db="EMBL/GenBank/DDBJ databases">
        <authorList>
            <person name="Sun Q."/>
            <person name="Mori K."/>
        </authorList>
    </citation>
    <scope>NUCLEOTIDE SEQUENCE [LARGE SCALE GENOMIC DNA]</scope>
    <source>
        <strain evidence="2 3">CCM 8654</strain>
    </source>
</reference>
<organism evidence="2 3">
    <name type="scientific">Nocardioides zeicaulis</name>
    <dbReference type="NCBI Taxonomy" id="1776857"/>
    <lineage>
        <taxon>Bacteria</taxon>
        <taxon>Bacillati</taxon>
        <taxon>Actinomycetota</taxon>
        <taxon>Actinomycetes</taxon>
        <taxon>Propionibacteriales</taxon>
        <taxon>Nocardioidaceae</taxon>
        <taxon>Nocardioides</taxon>
    </lineage>
</organism>
<feature type="domain" description="BetI-type transcriptional repressor C-terminal" evidence="1">
    <location>
        <begin position="173"/>
        <end position="240"/>
    </location>
</feature>
<dbReference type="InterPro" id="IPR039538">
    <property type="entry name" value="BetI_C"/>
</dbReference>
<dbReference type="Proteomes" id="UP001589698">
    <property type="component" value="Unassembled WGS sequence"/>
</dbReference>
<dbReference type="SUPFAM" id="SSF48498">
    <property type="entry name" value="Tetracyclin repressor-like, C-terminal domain"/>
    <property type="match status" value="1"/>
</dbReference>
<evidence type="ECO:0000313" key="2">
    <source>
        <dbReference type="EMBL" id="MFC0224061.1"/>
    </source>
</evidence>
<name>A0ABV6E501_9ACTN</name>
<dbReference type="EMBL" id="JBHLXH010000002">
    <property type="protein sequence ID" value="MFC0224061.1"/>
    <property type="molecule type" value="Genomic_DNA"/>
</dbReference>
<dbReference type="InterPro" id="IPR036271">
    <property type="entry name" value="Tet_transcr_reg_TetR-rel_C_sf"/>
</dbReference>
<evidence type="ECO:0000259" key="1">
    <source>
        <dbReference type="Pfam" id="PF13977"/>
    </source>
</evidence>